<dbReference type="InterPro" id="IPR050680">
    <property type="entry name" value="YpeA/RimI_acetyltransf"/>
</dbReference>
<dbReference type="Pfam" id="PF00583">
    <property type="entry name" value="Acetyltransf_1"/>
    <property type="match status" value="1"/>
</dbReference>
<dbReference type="NCBIfam" id="TIGR01575">
    <property type="entry name" value="rimI"/>
    <property type="match status" value="1"/>
</dbReference>
<dbReference type="RefSeq" id="WP_126461485.1">
    <property type="nucleotide sequence ID" value="NZ_AP018721.1"/>
</dbReference>
<evidence type="ECO:0000256" key="5">
    <source>
        <dbReference type="HAMAP-Rule" id="MF_02210"/>
    </source>
</evidence>
<keyword evidence="3 5" id="KW-0808">Transferase</keyword>
<dbReference type="InterPro" id="IPR000182">
    <property type="entry name" value="GNAT_dom"/>
</dbReference>
<keyword evidence="8" id="KW-0689">Ribosomal protein</keyword>
<gene>
    <name evidence="5" type="primary">rimI</name>
    <name evidence="8" type="ORF">EDC61_11529</name>
</gene>
<dbReference type="Proteomes" id="UP000295135">
    <property type="component" value="Unassembled WGS sequence"/>
</dbReference>
<dbReference type="SUPFAM" id="SSF55729">
    <property type="entry name" value="Acyl-CoA N-acyltransferases (Nat)"/>
    <property type="match status" value="1"/>
</dbReference>
<dbReference type="EC" id="2.3.1.266" evidence="5 6"/>
<dbReference type="AlphaFoldDB" id="A0A4V2UQG8"/>
<evidence type="ECO:0000256" key="1">
    <source>
        <dbReference type="ARBA" id="ARBA00005395"/>
    </source>
</evidence>
<evidence type="ECO:0000256" key="6">
    <source>
        <dbReference type="RuleBase" id="RU363094"/>
    </source>
</evidence>
<dbReference type="HAMAP" id="MF_02210">
    <property type="entry name" value="RimI"/>
    <property type="match status" value="1"/>
</dbReference>
<dbReference type="InterPro" id="IPR016181">
    <property type="entry name" value="Acyl_CoA_acyltransferase"/>
</dbReference>
<feature type="active site" description="Proton acceptor" evidence="5">
    <location>
        <position position="111"/>
    </location>
</feature>
<keyword evidence="8" id="KW-0687">Ribonucleoprotein</keyword>
<evidence type="ECO:0000259" key="7">
    <source>
        <dbReference type="PROSITE" id="PS51186"/>
    </source>
</evidence>
<comment type="similarity">
    <text evidence="1 5 6">Belongs to the acetyltransferase family. RimI subfamily.</text>
</comment>
<comment type="caution">
    <text evidence="8">The sequence shown here is derived from an EMBL/GenBank/DDBJ whole genome shotgun (WGS) entry which is preliminary data.</text>
</comment>
<organism evidence="8 9">
    <name type="scientific">Sulfuritortus calidifontis</name>
    <dbReference type="NCBI Taxonomy" id="1914471"/>
    <lineage>
        <taxon>Bacteria</taxon>
        <taxon>Pseudomonadati</taxon>
        <taxon>Pseudomonadota</taxon>
        <taxon>Betaproteobacteria</taxon>
        <taxon>Nitrosomonadales</taxon>
        <taxon>Thiobacillaceae</taxon>
        <taxon>Sulfuritortus</taxon>
    </lineage>
</organism>
<dbReference type="GO" id="GO:0005737">
    <property type="term" value="C:cytoplasm"/>
    <property type="evidence" value="ECO:0007669"/>
    <property type="project" value="UniProtKB-SubCell"/>
</dbReference>
<keyword evidence="2 5" id="KW-0963">Cytoplasm</keyword>
<dbReference type="PANTHER" id="PTHR43420:SF51">
    <property type="entry name" value="PEPTIDYL-LYSINE N-ACETYLTRANSFERASE YIAC"/>
    <property type="match status" value="1"/>
</dbReference>
<protein>
    <recommendedName>
        <fullName evidence="5 6">[Ribosomal protein bS18]-alanine N-acetyltransferase</fullName>
        <ecNumber evidence="5 6">2.3.1.266</ecNumber>
    </recommendedName>
</protein>
<dbReference type="InterPro" id="IPR043690">
    <property type="entry name" value="RimI"/>
</dbReference>
<evidence type="ECO:0000256" key="4">
    <source>
        <dbReference type="ARBA" id="ARBA00023315"/>
    </source>
</evidence>
<feature type="domain" description="N-acetyltransferase" evidence="7">
    <location>
        <begin position="10"/>
        <end position="154"/>
    </location>
</feature>
<comment type="subcellular location">
    <subcellularLocation>
        <location evidence="5 6">Cytoplasm</location>
    </subcellularLocation>
</comment>
<dbReference type="EMBL" id="SLZY01000015">
    <property type="protein sequence ID" value="TCS70562.1"/>
    <property type="molecule type" value="Genomic_DNA"/>
</dbReference>
<dbReference type="GO" id="GO:0005840">
    <property type="term" value="C:ribosome"/>
    <property type="evidence" value="ECO:0007669"/>
    <property type="project" value="UniProtKB-KW"/>
</dbReference>
<comment type="caution">
    <text evidence="5">Lacks conserved residue(s) required for the propagation of feature annotation.</text>
</comment>
<dbReference type="GO" id="GO:0008999">
    <property type="term" value="F:protein-N-terminal-alanine acetyltransferase activity"/>
    <property type="evidence" value="ECO:0007669"/>
    <property type="project" value="UniProtKB-UniRule"/>
</dbReference>
<feature type="active site" description="Proton donor" evidence="5">
    <location>
        <position position="123"/>
    </location>
</feature>
<comment type="catalytic activity">
    <reaction evidence="5 6">
        <text>N-terminal L-alanyl-[ribosomal protein bS18] + acetyl-CoA = N-terminal N(alpha)-acetyl-L-alanyl-[ribosomal protein bS18] + CoA + H(+)</text>
        <dbReference type="Rhea" id="RHEA:43756"/>
        <dbReference type="Rhea" id="RHEA-COMP:10676"/>
        <dbReference type="Rhea" id="RHEA-COMP:10677"/>
        <dbReference type="ChEBI" id="CHEBI:15378"/>
        <dbReference type="ChEBI" id="CHEBI:57287"/>
        <dbReference type="ChEBI" id="CHEBI:57288"/>
        <dbReference type="ChEBI" id="CHEBI:64718"/>
        <dbReference type="ChEBI" id="CHEBI:83683"/>
        <dbReference type="EC" id="2.3.1.266"/>
    </reaction>
</comment>
<evidence type="ECO:0000256" key="2">
    <source>
        <dbReference type="ARBA" id="ARBA00022490"/>
    </source>
</evidence>
<dbReference type="PROSITE" id="PS51186">
    <property type="entry name" value="GNAT"/>
    <property type="match status" value="1"/>
</dbReference>
<keyword evidence="4 5" id="KW-0012">Acyltransferase</keyword>
<evidence type="ECO:0000313" key="8">
    <source>
        <dbReference type="EMBL" id="TCS70562.1"/>
    </source>
</evidence>
<reference evidence="8 9" key="1">
    <citation type="submission" date="2019-03" db="EMBL/GenBank/DDBJ databases">
        <title>Genomic Encyclopedia of Type Strains, Phase IV (KMG-IV): sequencing the most valuable type-strain genomes for metagenomic binning, comparative biology and taxonomic classification.</title>
        <authorList>
            <person name="Goeker M."/>
        </authorList>
    </citation>
    <scope>NUCLEOTIDE SEQUENCE [LARGE SCALE GENOMIC DNA]</scope>
    <source>
        <strain evidence="8 9">DSM 103923</strain>
    </source>
</reference>
<sequence length="154" mass="16936">MNAVLPSAEPTYRPMTEADLPAVLAIEREAYPFPWTLGNFRDCLNSGYRCEVVEQGGELVGYSVLASGAGEGHILNCCVAPSSQGRGIGRQLMQRLMASAKEYGIATLFLEVRPSNRRAIDLYEHLGFEPVGLRRGYYPAAQGREDALVMRRAL</sequence>
<keyword evidence="9" id="KW-1185">Reference proteome</keyword>
<dbReference type="InterPro" id="IPR006464">
    <property type="entry name" value="AcTrfase_RimI/Ard1"/>
</dbReference>
<accession>A0A4V2UQG8</accession>
<name>A0A4V2UQG8_9PROT</name>
<evidence type="ECO:0000256" key="3">
    <source>
        <dbReference type="ARBA" id="ARBA00022679"/>
    </source>
</evidence>
<proteinExistence type="inferred from homology"/>
<comment type="function">
    <text evidence="5 6">Acetylates the N-terminal alanine of ribosomal protein bS18.</text>
</comment>
<dbReference type="Gene3D" id="3.40.630.30">
    <property type="match status" value="1"/>
</dbReference>
<dbReference type="OrthoDB" id="9796919at2"/>
<evidence type="ECO:0000313" key="9">
    <source>
        <dbReference type="Proteomes" id="UP000295135"/>
    </source>
</evidence>
<dbReference type="CDD" id="cd04301">
    <property type="entry name" value="NAT_SF"/>
    <property type="match status" value="1"/>
</dbReference>
<feature type="binding site" evidence="5">
    <location>
        <position position="116"/>
    </location>
    <ligand>
        <name>acetyl-CoA</name>
        <dbReference type="ChEBI" id="CHEBI:57288"/>
    </ligand>
</feature>
<dbReference type="PANTHER" id="PTHR43420">
    <property type="entry name" value="ACETYLTRANSFERASE"/>
    <property type="match status" value="1"/>
</dbReference>